<organism evidence="2 3">
    <name type="scientific">Corallococcus sicarius</name>
    <dbReference type="NCBI Taxonomy" id="2316726"/>
    <lineage>
        <taxon>Bacteria</taxon>
        <taxon>Pseudomonadati</taxon>
        <taxon>Myxococcota</taxon>
        <taxon>Myxococcia</taxon>
        <taxon>Myxococcales</taxon>
        <taxon>Cystobacterineae</taxon>
        <taxon>Myxococcaceae</taxon>
        <taxon>Corallococcus</taxon>
    </lineage>
</organism>
<dbReference type="GO" id="GO:0006749">
    <property type="term" value="P:glutathione metabolic process"/>
    <property type="evidence" value="ECO:0007669"/>
    <property type="project" value="TreeGrafter"/>
</dbReference>
<dbReference type="GO" id="GO:0004364">
    <property type="term" value="F:glutathione transferase activity"/>
    <property type="evidence" value="ECO:0007669"/>
    <property type="project" value="TreeGrafter"/>
</dbReference>
<dbReference type="InterPro" id="IPR004045">
    <property type="entry name" value="Glutathione_S-Trfase_N"/>
</dbReference>
<gene>
    <name evidence="2" type="ORF">D7X12_08150</name>
</gene>
<dbReference type="RefSeq" id="WP_120624697.1">
    <property type="nucleotide sequence ID" value="NZ_RAWG01000037.1"/>
</dbReference>
<dbReference type="Gene3D" id="1.20.1050.10">
    <property type="match status" value="1"/>
</dbReference>
<dbReference type="CDD" id="cd03194">
    <property type="entry name" value="GST_C_3"/>
    <property type="match status" value="1"/>
</dbReference>
<dbReference type="SUPFAM" id="SSF52833">
    <property type="entry name" value="Thioredoxin-like"/>
    <property type="match status" value="1"/>
</dbReference>
<reference evidence="3" key="1">
    <citation type="submission" date="2018-09" db="EMBL/GenBank/DDBJ databases">
        <authorList>
            <person name="Livingstone P.G."/>
            <person name="Whitworth D.E."/>
        </authorList>
    </citation>
    <scope>NUCLEOTIDE SEQUENCE [LARGE SCALE GENOMIC DNA]</scope>
    <source>
        <strain evidence="3">CA040B</strain>
    </source>
</reference>
<feature type="domain" description="GST N-terminal" evidence="1">
    <location>
        <begin position="4"/>
        <end position="84"/>
    </location>
</feature>
<keyword evidence="2" id="KW-0808">Transferase</keyword>
<evidence type="ECO:0000259" key="1">
    <source>
        <dbReference type="PROSITE" id="PS50404"/>
    </source>
</evidence>
<dbReference type="Proteomes" id="UP000273405">
    <property type="component" value="Unassembled WGS sequence"/>
</dbReference>
<proteinExistence type="predicted"/>
<evidence type="ECO:0000313" key="3">
    <source>
        <dbReference type="Proteomes" id="UP000273405"/>
    </source>
</evidence>
<dbReference type="InterPro" id="IPR036249">
    <property type="entry name" value="Thioredoxin-like_sf"/>
</dbReference>
<dbReference type="InterPro" id="IPR036282">
    <property type="entry name" value="Glutathione-S-Trfase_C_sf"/>
</dbReference>
<dbReference type="SFLD" id="SFLDS00019">
    <property type="entry name" value="Glutathione_Transferase_(cytos"/>
    <property type="match status" value="1"/>
</dbReference>
<accession>A0A3A8NLQ4</accession>
<dbReference type="PANTHER" id="PTHR42673">
    <property type="entry name" value="MALEYLACETOACETATE ISOMERASE"/>
    <property type="match status" value="1"/>
</dbReference>
<name>A0A3A8NLQ4_9BACT</name>
<protein>
    <submittedName>
        <fullName evidence="2">Glutathione S-transferase family protein</fullName>
    </submittedName>
</protein>
<dbReference type="GO" id="GO:0006559">
    <property type="term" value="P:L-phenylalanine catabolic process"/>
    <property type="evidence" value="ECO:0007669"/>
    <property type="project" value="TreeGrafter"/>
</dbReference>
<comment type="caution">
    <text evidence="2">The sequence shown here is derived from an EMBL/GenBank/DDBJ whole genome shotgun (WGS) entry which is preliminary data.</text>
</comment>
<dbReference type="GO" id="GO:0016034">
    <property type="term" value="F:maleylacetoacetate isomerase activity"/>
    <property type="evidence" value="ECO:0007669"/>
    <property type="project" value="TreeGrafter"/>
</dbReference>
<dbReference type="Gene3D" id="3.40.30.10">
    <property type="entry name" value="Glutaredoxin"/>
    <property type="match status" value="1"/>
</dbReference>
<dbReference type="PANTHER" id="PTHR42673:SF4">
    <property type="entry name" value="MALEYLACETOACETATE ISOMERASE"/>
    <property type="match status" value="1"/>
</dbReference>
<dbReference type="PROSITE" id="PS50404">
    <property type="entry name" value="GST_NTER"/>
    <property type="match status" value="1"/>
</dbReference>
<dbReference type="EMBL" id="RAWG01000037">
    <property type="protein sequence ID" value="RKH45297.1"/>
    <property type="molecule type" value="Genomic_DNA"/>
</dbReference>
<dbReference type="Pfam" id="PF13410">
    <property type="entry name" value="GST_C_2"/>
    <property type="match status" value="1"/>
</dbReference>
<dbReference type="OrthoDB" id="9799538at2"/>
<dbReference type="InterPro" id="IPR040079">
    <property type="entry name" value="Glutathione_S-Trfase"/>
</dbReference>
<dbReference type="CDD" id="cd03043">
    <property type="entry name" value="GST_N_1"/>
    <property type="match status" value="1"/>
</dbReference>
<keyword evidence="3" id="KW-1185">Reference proteome</keyword>
<dbReference type="AlphaFoldDB" id="A0A3A8NLQ4"/>
<sequence length="221" mass="24232">MSDITLVVGSKNFSSWSLRPYLALAHTGQSFREVLVPLDTPETAALIAMHSPSGRVPVLKHGDTVVWDSLSICEYLAETFPDARLWPRDSATRAMARSVTSEMHSGFQALRTHLPMDISARKTVPGVDAPGVHADVARIQALWAGCRERYGKEGPFLFGAFSIADAFYAPVITRFVTYGVPFRPELTAYRDAVLGLPAMLKWTEAAAGEPPLARYRQASKP</sequence>
<dbReference type="SUPFAM" id="SSF47616">
    <property type="entry name" value="GST C-terminal domain-like"/>
    <property type="match status" value="1"/>
</dbReference>
<dbReference type="Pfam" id="PF13409">
    <property type="entry name" value="GST_N_2"/>
    <property type="match status" value="1"/>
</dbReference>
<evidence type="ECO:0000313" key="2">
    <source>
        <dbReference type="EMBL" id="RKH45297.1"/>
    </source>
</evidence>